<dbReference type="KEGG" id="mbry:B1812_00805"/>
<evidence type="ECO:0000313" key="1">
    <source>
        <dbReference type="EMBL" id="ARN79849.1"/>
    </source>
</evidence>
<dbReference type="Gene3D" id="3.40.1590.10">
    <property type="entry name" value="NMB0488-like"/>
    <property type="match status" value="1"/>
</dbReference>
<keyword evidence="2" id="KW-1185">Reference proteome</keyword>
<evidence type="ECO:0008006" key="3">
    <source>
        <dbReference type="Google" id="ProtNLM"/>
    </source>
</evidence>
<proteinExistence type="predicted"/>
<dbReference type="InterPro" id="IPR009888">
    <property type="entry name" value="CdiI_Proteobact"/>
</dbReference>
<dbReference type="SUPFAM" id="SSF160207">
    <property type="entry name" value="NMB0488-like"/>
    <property type="match status" value="1"/>
</dbReference>
<accession>A0A1W6MQT7</accession>
<evidence type="ECO:0000313" key="2">
    <source>
        <dbReference type="Proteomes" id="UP000193978"/>
    </source>
</evidence>
<sequence length="165" mass="19221">MSRTGILPSRQCADIHRTERFISVEPLSGYSLIAREDDGYVIYLAPDASDAELGRALLDALGRSRFIWPPDEPEFFKAERYMRCYRDWQQDIMSRYGYRTKREAYKSMEWCRAKRSEGRTSIYPHKRDKPEYWTDLPPDRTVVIPETADAAMAGAALRLALDRCE</sequence>
<dbReference type="OrthoDB" id="8480835at2"/>
<dbReference type="Proteomes" id="UP000193978">
    <property type="component" value="Chromosome"/>
</dbReference>
<name>A0A1W6MQT7_9HYPH</name>
<dbReference type="AlphaFoldDB" id="A0A1W6MQT7"/>
<gene>
    <name evidence="1" type="ORF">B1812_00805</name>
</gene>
<reference evidence="1 2" key="1">
    <citation type="submission" date="2017-02" db="EMBL/GenBank/DDBJ databases">
        <authorList>
            <person name="Peterson S.W."/>
        </authorList>
    </citation>
    <scope>NUCLEOTIDE SEQUENCE [LARGE SCALE GENOMIC DNA]</scope>
    <source>
        <strain evidence="1 2">S285</strain>
    </source>
</reference>
<dbReference type="EMBL" id="CP019948">
    <property type="protein sequence ID" value="ARN79849.1"/>
    <property type="molecule type" value="Genomic_DNA"/>
</dbReference>
<organism evidence="1 2">
    <name type="scientific">Methylocystis bryophila</name>
    <dbReference type="NCBI Taxonomy" id="655015"/>
    <lineage>
        <taxon>Bacteria</taxon>
        <taxon>Pseudomonadati</taxon>
        <taxon>Pseudomonadota</taxon>
        <taxon>Alphaproteobacteria</taxon>
        <taxon>Hyphomicrobiales</taxon>
        <taxon>Methylocystaceae</taxon>
        <taxon>Methylocystis</taxon>
    </lineage>
</organism>
<protein>
    <recommendedName>
        <fullName evidence="3">DUF1436 domain-containing protein</fullName>
    </recommendedName>
</protein>
<dbReference type="Pfam" id="PF07262">
    <property type="entry name" value="CdiI"/>
    <property type="match status" value="1"/>
</dbReference>
<dbReference type="RefSeq" id="WP_085769896.1">
    <property type="nucleotide sequence ID" value="NZ_AP027149.1"/>
</dbReference>
<dbReference type="InterPro" id="IPR037891">
    <property type="entry name" value="Cdil-like_sf"/>
</dbReference>